<evidence type="ECO:0000313" key="1">
    <source>
        <dbReference type="EMBL" id="KRQ07495.1"/>
    </source>
</evidence>
<name>A0A0R3DBZ5_9BRAD</name>
<dbReference type="EMBL" id="LJYG01000097">
    <property type="protein sequence ID" value="KRQ07495.1"/>
    <property type="molecule type" value="Genomic_DNA"/>
</dbReference>
<protein>
    <submittedName>
        <fullName evidence="1">Uncharacterized protein</fullName>
    </submittedName>
</protein>
<keyword evidence="2" id="KW-1185">Reference proteome</keyword>
<accession>A0A0R3DBZ5</accession>
<reference evidence="1 2" key="1">
    <citation type="submission" date="2015-09" db="EMBL/GenBank/DDBJ databases">
        <title>Draft Genome Sequence of Bradyrhizobium manausense Strain BR 3351T, a Novel Symbiotic Nitrogen-Fixing Alphaproteobacterium Isolated from Brazilian Amazon Rain Forest.</title>
        <authorList>
            <person name="De Araujo J.L."/>
            <person name="Zilli J.E."/>
        </authorList>
    </citation>
    <scope>NUCLEOTIDE SEQUENCE [LARGE SCALE GENOMIC DNA]</scope>
    <source>
        <strain evidence="1 2">BR3351</strain>
    </source>
</reference>
<proteinExistence type="predicted"/>
<dbReference type="AlphaFoldDB" id="A0A0R3DBZ5"/>
<dbReference type="Proteomes" id="UP000051936">
    <property type="component" value="Unassembled WGS sequence"/>
</dbReference>
<organism evidence="1 2">
    <name type="scientific">Bradyrhizobium manausense</name>
    <dbReference type="NCBI Taxonomy" id="989370"/>
    <lineage>
        <taxon>Bacteria</taxon>
        <taxon>Pseudomonadati</taxon>
        <taxon>Pseudomonadota</taxon>
        <taxon>Alphaproteobacteria</taxon>
        <taxon>Hyphomicrobiales</taxon>
        <taxon>Nitrobacteraceae</taxon>
        <taxon>Bradyrhizobium</taxon>
    </lineage>
</organism>
<sequence>MTQRRRRFKQTTALKERLIEEAASLREQAKLLEPGALRELVLRKARQTDTAAHMDEWLRSPGQRSRS</sequence>
<comment type="caution">
    <text evidence="1">The sequence shown here is derived from an EMBL/GenBank/DDBJ whole genome shotgun (WGS) entry which is preliminary data.</text>
</comment>
<evidence type="ECO:0000313" key="2">
    <source>
        <dbReference type="Proteomes" id="UP000051936"/>
    </source>
</evidence>
<gene>
    <name evidence="1" type="ORF">AOQ71_23260</name>
</gene>